<protein>
    <submittedName>
        <fullName evidence="2">Uncharacterized protein</fullName>
    </submittedName>
</protein>
<evidence type="ECO:0000313" key="3">
    <source>
        <dbReference type="Proteomes" id="UP000264980"/>
    </source>
</evidence>
<evidence type="ECO:0000256" key="1">
    <source>
        <dbReference type="SAM" id="Phobius"/>
    </source>
</evidence>
<dbReference type="AlphaFoldDB" id="A0A345CNX5"/>
<accession>A0A345CNX5</accession>
<organism evidence="2 3">
    <name type="scientific">Erwinia tracheiphila</name>
    <dbReference type="NCBI Taxonomy" id="65700"/>
    <lineage>
        <taxon>Bacteria</taxon>
        <taxon>Pseudomonadati</taxon>
        <taxon>Pseudomonadota</taxon>
        <taxon>Gammaproteobacteria</taxon>
        <taxon>Enterobacterales</taxon>
        <taxon>Erwiniaceae</taxon>
        <taxon>Erwinia</taxon>
    </lineage>
</organism>
<feature type="transmembrane region" description="Helical" evidence="1">
    <location>
        <begin position="12"/>
        <end position="29"/>
    </location>
</feature>
<reference evidence="2 3" key="1">
    <citation type="submission" date="2016-01" db="EMBL/GenBank/DDBJ databases">
        <authorList>
            <person name="Oliw E.H."/>
        </authorList>
    </citation>
    <scope>NUCLEOTIDE SEQUENCE [LARGE SCALE GENOMIC DNA]</scope>
    <source>
        <strain evidence="2 3">MDcuke</strain>
    </source>
</reference>
<dbReference type="Proteomes" id="UP000264980">
    <property type="component" value="Chromosome"/>
</dbReference>
<gene>
    <name evidence="2" type="ORF">AV903_01855</name>
</gene>
<sequence>MRLLSLFFKEILEGLTVYAIVMFLFVFYYFVVPDYWFLCSLLTILIFGAIRFFRVHKNR</sequence>
<keyword evidence="1" id="KW-1133">Transmembrane helix</keyword>
<dbReference type="EMBL" id="CP013970">
    <property type="protein sequence ID" value="AXF75142.1"/>
    <property type="molecule type" value="Genomic_DNA"/>
</dbReference>
<feature type="transmembrane region" description="Helical" evidence="1">
    <location>
        <begin position="35"/>
        <end position="53"/>
    </location>
</feature>
<keyword evidence="1" id="KW-0812">Transmembrane</keyword>
<proteinExistence type="predicted"/>
<keyword evidence="1" id="KW-0472">Membrane</keyword>
<name>A0A345CNX5_9GAMM</name>
<evidence type="ECO:0000313" key="2">
    <source>
        <dbReference type="EMBL" id="AXF75142.1"/>
    </source>
</evidence>